<name>A0A8A4TWU8_SULCO</name>
<evidence type="ECO:0000313" key="10">
    <source>
        <dbReference type="Proteomes" id="UP000663929"/>
    </source>
</evidence>
<dbReference type="GO" id="GO:0009307">
    <property type="term" value="P:DNA restriction-modification system"/>
    <property type="evidence" value="ECO:0007669"/>
    <property type="project" value="UniProtKB-KW"/>
</dbReference>
<dbReference type="SUPFAM" id="SSF53335">
    <property type="entry name" value="S-adenosyl-L-methionine-dependent methyltransferases"/>
    <property type="match status" value="1"/>
</dbReference>
<dbReference type="InterPro" id="IPR018117">
    <property type="entry name" value="C5_DNA_meth_AS"/>
</dbReference>
<dbReference type="KEGG" id="scor:J3U87_34485"/>
<evidence type="ECO:0000256" key="6">
    <source>
        <dbReference type="PROSITE-ProRule" id="PRU01016"/>
    </source>
</evidence>
<keyword evidence="1 6" id="KW-0489">Methyltransferase</keyword>
<dbReference type="Gene3D" id="3.40.50.150">
    <property type="entry name" value="Vaccinia Virus protein VP39"/>
    <property type="match status" value="1"/>
</dbReference>
<evidence type="ECO:0000256" key="7">
    <source>
        <dbReference type="RuleBase" id="RU000416"/>
    </source>
</evidence>
<keyword evidence="3 6" id="KW-0949">S-adenosyl-L-methionine</keyword>
<dbReference type="PANTHER" id="PTHR46098:SF1">
    <property type="entry name" value="TRNA (CYTOSINE(38)-C(5))-METHYLTRANSFERASE"/>
    <property type="match status" value="1"/>
</dbReference>
<proteinExistence type="inferred from homology"/>
<evidence type="ECO:0000313" key="9">
    <source>
        <dbReference type="EMBL" id="QTD54436.1"/>
    </source>
</evidence>
<evidence type="ECO:0000256" key="1">
    <source>
        <dbReference type="ARBA" id="ARBA00022603"/>
    </source>
</evidence>
<dbReference type="AlphaFoldDB" id="A0A8A4TWU8"/>
<dbReference type="Pfam" id="PF00145">
    <property type="entry name" value="DNA_methylase"/>
    <property type="match status" value="1"/>
</dbReference>
<dbReference type="REBASE" id="460305">
    <property type="entry name" value="M.AbaM133ORF34485P"/>
</dbReference>
<evidence type="ECO:0000256" key="8">
    <source>
        <dbReference type="RuleBase" id="RU000417"/>
    </source>
</evidence>
<keyword evidence="2 6" id="KW-0808">Transferase</keyword>
<reference evidence="9" key="1">
    <citation type="submission" date="2021-03" db="EMBL/GenBank/DDBJ databases">
        <title>Acanthopleuribacteraceae sp. M133.</title>
        <authorList>
            <person name="Wang G."/>
        </authorList>
    </citation>
    <scope>NUCLEOTIDE SEQUENCE</scope>
    <source>
        <strain evidence="9">M133</strain>
    </source>
</reference>
<dbReference type="InterPro" id="IPR029063">
    <property type="entry name" value="SAM-dependent_MTases_sf"/>
</dbReference>
<evidence type="ECO:0000256" key="5">
    <source>
        <dbReference type="ARBA" id="ARBA00047422"/>
    </source>
</evidence>
<protein>
    <recommendedName>
        <fullName evidence="8">Cytosine-specific methyltransferase</fullName>
        <ecNumber evidence="8">2.1.1.37</ecNumber>
    </recommendedName>
</protein>
<accession>A0A8A4TWU8</accession>
<dbReference type="InterPro" id="IPR001525">
    <property type="entry name" value="C5_MeTfrase"/>
</dbReference>
<comment type="catalytic activity">
    <reaction evidence="5 8">
        <text>a 2'-deoxycytidine in DNA + S-adenosyl-L-methionine = a 5-methyl-2'-deoxycytidine in DNA + S-adenosyl-L-homocysteine + H(+)</text>
        <dbReference type="Rhea" id="RHEA:13681"/>
        <dbReference type="Rhea" id="RHEA-COMP:11369"/>
        <dbReference type="Rhea" id="RHEA-COMP:11370"/>
        <dbReference type="ChEBI" id="CHEBI:15378"/>
        <dbReference type="ChEBI" id="CHEBI:57856"/>
        <dbReference type="ChEBI" id="CHEBI:59789"/>
        <dbReference type="ChEBI" id="CHEBI:85452"/>
        <dbReference type="ChEBI" id="CHEBI:85454"/>
        <dbReference type="EC" id="2.1.1.37"/>
    </reaction>
</comment>
<dbReference type="InterPro" id="IPR050750">
    <property type="entry name" value="C5-MTase"/>
</dbReference>
<dbReference type="PANTHER" id="PTHR46098">
    <property type="entry name" value="TRNA (CYTOSINE(38)-C(5))-METHYLTRANSFERASE"/>
    <property type="match status" value="1"/>
</dbReference>
<sequence length="176" mass="20178">MGGFEAGFPSHWQCVGHSEIDRFAASIYHYHFAHHNHGDITTLDLTSLPDFELLCGGFPCQSFSNYGHRKGFRDPRGQVFFHLARVIKAKKPRWLLLENVKSLVFHDRGKTFQTILETLLALGYCVEWKVLDSQDFEVPQSRERVFLVGHLGRPTKQSVFFDPAAARRSHARIQVP</sequence>
<organism evidence="9 10">
    <name type="scientific">Sulfidibacter corallicola</name>
    <dbReference type="NCBI Taxonomy" id="2818388"/>
    <lineage>
        <taxon>Bacteria</taxon>
        <taxon>Pseudomonadati</taxon>
        <taxon>Acidobacteriota</taxon>
        <taxon>Holophagae</taxon>
        <taxon>Acanthopleuribacterales</taxon>
        <taxon>Acanthopleuribacteraceae</taxon>
        <taxon>Sulfidibacter</taxon>
    </lineage>
</organism>
<dbReference type="PROSITE" id="PS51679">
    <property type="entry name" value="SAM_MT_C5"/>
    <property type="match status" value="1"/>
</dbReference>
<dbReference type="PRINTS" id="PR00105">
    <property type="entry name" value="C5METTRFRASE"/>
</dbReference>
<dbReference type="EC" id="2.1.1.37" evidence="8"/>
<dbReference type="PROSITE" id="PS00094">
    <property type="entry name" value="C5_MTASE_1"/>
    <property type="match status" value="1"/>
</dbReference>
<dbReference type="Proteomes" id="UP000663929">
    <property type="component" value="Chromosome"/>
</dbReference>
<feature type="active site" evidence="6">
    <location>
        <position position="60"/>
    </location>
</feature>
<evidence type="ECO:0000256" key="4">
    <source>
        <dbReference type="ARBA" id="ARBA00022747"/>
    </source>
</evidence>
<gene>
    <name evidence="9" type="primary">dcm</name>
    <name evidence="9" type="ORF">J3U87_34485</name>
</gene>
<keyword evidence="10" id="KW-1185">Reference proteome</keyword>
<evidence type="ECO:0000256" key="3">
    <source>
        <dbReference type="ARBA" id="ARBA00022691"/>
    </source>
</evidence>
<dbReference type="NCBIfam" id="TIGR00675">
    <property type="entry name" value="dcm"/>
    <property type="match status" value="1"/>
</dbReference>
<dbReference type="GO" id="GO:0003886">
    <property type="term" value="F:DNA (cytosine-5-)-methyltransferase activity"/>
    <property type="evidence" value="ECO:0007669"/>
    <property type="project" value="UniProtKB-EC"/>
</dbReference>
<dbReference type="GO" id="GO:0032259">
    <property type="term" value="P:methylation"/>
    <property type="evidence" value="ECO:0007669"/>
    <property type="project" value="UniProtKB-KW"/>
</dbReference>
<dbReference type="EMBL" id="CP071793">
    <property type="protein sequence ID" value="QTD54436.1"/>
    <property type="molecule type" value="Genomic_DNA"/>
</dbReference>
<evidence type="ECO:0000256" key="2">
    <source>
        <dbReference type="ARBA" id="ARBA00022679"/>
    </source>
</evidence>
<keyword evidence="4" id="KW-0680">Restriction system</keyword>
<comment type="similarity">
    <text evidence="6 7">Belongs to the class I-like SAM-binding methyltransferase superfamily. C5-methyltransferase family.</text>
</comment>